<dbReference type="PANTHER" id="PTHR12059:SF5">
    <property type="entry name" value="LARGE RIBOSOMAL SUBUNIT PROTEIN UL23M"/>
    <property type="match status" value="1"/>
</dbReference>
<dbReference type="EMBL" id="GL945440">
    <property type="protein sequence ID" value="EGO20525.1"/>
    <property type="molecule type" value="Genomic_DNA"/>
</dbReference>
<dbReference type="InterPro" id="IPR012678">
    <property type="entry name" value="Ribosomal_uL23/eL15/eS24_sf"/>
</dbReference>
<reference evidence="5" key="1">
    <citation type="submission" date="2011-04" db="EMBL/GenBank/DDBJ databases">
        <title>Evolution of plant cell wall degrading machinery underlies the functional diversity of forest fungi.</title>
        <authorList>
            <consortium name="US DOE Joint Genome Institute (JGI-PGF)"/>
            <person name="Eastwood D.C."/>
            <person name="Floudas D."/>
            <person name="Binder M."/>
            <person name="Majcherczyk A."/>
            <person name="Schneider P."/>
            <person name="Aerts A."/>
            <person name="Asiegbu F.O."/>
            <person name="Baker S.E."/>
            <person name="Barry K."/>
            <person name="Bendiksby M."/>
            <person name="Blumentritt M."/>
            <person name="Coutinho P.M."/>
            <person name="Cullen D."/>
            <person name="Cullen D."/>
            <person name="Gathman A."/>
            <person name="Goodell B."/>
            <person name="Henrissat B."/>
            <person name="Ihrmark K."/>
            <person name="Kauserud H."/>
            <person name="Kohler A."/>
            <person name="LaButti K."/>
            <person name="Lapidus A."/>
            <person name="Lavin J.L."/>
            <person name="Lee Y.-H."/>
            <person name="Lindquist E."/>
            <person name="Lilly W."/>
            <person name="Lucas S."/>
            <person name="Morin E."/>
            <person name="Murat C."/>
            <person name="Oguiza J.A."/>
            <person name="Park J."/>
            <person name="Pisabarro A.G."/>
            <person name="Riley R."/>
            <person name="Rosling A."/>
            <person name="Salamov A."/>
            <person name="Schmidt O."/>
            <person name="Schmutz J."/>
            <person name="Skrede I."/>
            <person name="Stenlid J."/>
            <person name="Wiebenga A."/>
            <person name="Xie X."/>
            <person name="Kues U."/>
            <person name="Hibbett D.S."/>
            <person name="Hoffmeister D."/>
            <person name="Hogberg N."/>
            <person name="Martin F."/>
            <person name="Grigoriev I.V."/>
            <person name="Watkinson S.C."/>
        </authorList>
    </citation>
    <scope>NUCLEOTIDE SEQUENCE</scope>
    <source>
        <strain evidence="5">S7.9</strain>
    </source>
</reference>
<dbReference type="AlphaFoldDB" id="F8P7W7"/>
<evidence type="ECO:0000256" key="2">
    <source>
        <dbReference type="ARBA" id="ARBA00022980"/>
    </source>
</evidence>
<protein>
    <recommendedName>
        <fullName evidence="4">Large ribosomal subunit protein uL23m</fullName>
    </recommendedName>
</protein>
<evidence type="ECO:0000256" key="4">
    <source>
        <dbReference type="ARBA" id="ARBA00039977"/>
    </source>
</evidence>
<proteinExistence type="inferred from homology"/>
<evidence type="ECO:0000256" key="1">
    <source>
        <dbReference type="ARBA" id="ARBA00006700"/>
    </source>
</evidence>
<accession>F8P7W7</accession>
<dbReference type="GO" id="GO:0003735">
    <property type="term" value="F:structural constituent of ribosome"/>
    <property type="evidence" value="ECO:0007669"/>
    <property type="project" value="InterPro"/>
</dbReference>
<dbReference type="PANTHER" id="PTHR12059">
    <property type="entry name" value="RIBOSOMAL PROTEIN L23-RELATED"/>
    <property type="match status" value="1"/>
</dbReference>
<dbReference type="Gene3D" id="3.30.70.330">
    <property type="match status" value="1"/>
</dbReference>
<dbReference type="HOGENOM" id="CLU_073162_0_0_1"/>
<evidence type="ECO:0000313" key="5">
    <source>
        <dbReference type="EMBL" id="EGO20525.1"/>
    </source>
</evidence>
<comment type="similarity">
    <text evidence="1">Belongs to the universal ribosomal protein uL23 family.</text>
</comment>
<dbReference type="SUPFAM" id="SSF54189">
    <property type="entry name" value="Ribosomal proteins S24e, L23 and L15e"/>
    <property type="match status" value="1"/>
</dbReference>
<dbReference type="InterPro" id="IPR012677">
    <property type="entry name" value="Nucleotide-bd_a/b_plait_sf"/>
</dbReference>
<name>F8P7W7_SERL9</name>
<dbReference type="GO" id="GO:0005762">
    <property type="term" value="C:mitochondrial large ribosomal subunit"/>
    <property type="evidence" value="ECO:0007669"/>
    <property type="project" value="TreeGrafter"/>
</dbReference>
<organism>
    <name type="scientific">Serpula lacrymans var. lacrymans (strain S7.9)</name>
    <name type="common">Dry rot fungus</name>
    <dbReference type="NCBI Taxonomy" id="578457"/>
    <lineage>
        <taxon>Eukaryota</taxon>
        <taxon>Fungi</taxon>
        <taxon>Dikarya</taxon>
        <taxon>Basidiomycota</taxon>
        <taxon>Agaricomycotina</taxon>
        <taxon>Agaricomycetes</taxon>
        <taxon>Agaricomycetidae</taxon>
        <taxon>Boletales</taxon>
        <taxon>Coniophorineae</taxon>
        <taxon>Serpulaceae</taxon>
        <taxon>Serpula</taxon>
    </lineage>
</organism>
<dbReference type="GO" id="GO:0032543">
    <property type="term" value="P:mitochondrial translation"/>
    <property type="evidence" value="ECO:0007669"/>
    <property type="project" value="TreeGrafter"/>
</dbReference>
<dbReference type="Proteomes" id="UP000008064">
    <property type="component" value="Unassembled WGS sequence"/>
</dbReference>
<dbReference type="OrthoDB" id="275582at2759"/>
<sequence length="313" mass="36816">MLSLTRVFRRLYATTVPDGASALSKHAAAAREQSTPHAVRLRRLRKQDAFKPPSGSDLTPSEFSRYQRFLAKGELVKEDGNELTEGEWLGRLNERRTRLRGLQYKEENGTKELKVVGQKIYLPNIVFRMVRNHTPTGQPYNPYEATFRIPQSVTKTDVRSYLSAVYGVKTTYIRTTNYLSPIYRDPHDGSWTRTKSYKTYKRAVVGLVDPFYYPLAMEDMDEGARKERQKWLEEKFALSALKRWRRYEYLRMTKKGSKNWRFTGYVRRDKILKEVAKRRLRTVRETEQIQIKMDAMRTQGVPIVRSRQRKVST</sequence>
<gene>
    <name evidence="5" type="ORF">SERLADRAFT_476792</name>
</gene>
<dbReference type="KEGG" id="sla:SERLADRAFT_476792"/>
<keyword evidence="3" id="KW-0687">Ribonucleoprotein</keyword>
<dbReference type="RefSeq" id="XP_007322491.1">
    <property type="nucleotide sequence ID" value="XM_007322429.1"/>
</dbReference>
<keyword evidence="2" id="KW-0689">Ribosomal protein</keyword>
<dbReference type="GeneID" id="18820870"/>
<evidence type="ECO:0000256" key="3">
    <source>
        <dbReference type="ARBA" id="ARBA00023274"/>
    </source>
</evidence>
<dbReference type="InterPro" id="IPR013025">
    <property type="entry name" value="Ribosomal_uL23-like"/>
</dbReference>